<dbReference type="RefSeq" id="WP_079730937.1">
    <property type="nucleotide sequence ID" value="NZ_FVZE01000004.1"/>
</dbReference>
<dbReference type="Proteomes" id="UP000190989">
    <property type="component" value="Unassembled WGS sequence"/>
</dbReference>
<name>A0A1U6I6V5_9SPHN</name>
<reference evidence="2" key="1">
    <citation type="submission" date="2017-02" db="EMBL/GenBank/DDBJ databases">
        <authorList>
            <person name="Varghese N."/>
            <person name="Submissions S."/>
        </authorList>
    </citation>
    <scope>NUCLEOTIDE SEQUENCE [LARGE SCALE GENOMIC DNA]</scope>
    <source>
        <strain evidence="2">SM117</strain>
    </source>
</reference>
<dbReference type="STRING" id="428990.SAMN06295987_104291"/>
<accession>A0A1U6I6V5</accession>
<dbReference type="EMBL" id="FVZE01000004">
    <property type="protein sequence ID" value="SLK03745.1"/>
    <property type="molecule type" value="Genomic_DNA"/>
</dbReference>
<proteinExistence type="predicted"/>
<sequence length="187" mass="20119">MATCRDVVSKAYRLAGIVALGDDPTADEADLGMEALQSMFDTWVSGGMFGRLTDVYKTAAYTALEGERVQTSGSPTITIPTTYAEDGQAGTDRPPYDLALIEVQDGSTRNRWLYDRSGWVDLVGLTLNSTCPLADRGLNGFAACLAEEIAGPFGDIPARLRLSASGFRQAISYKLGSTRPARTAQYF</sequence>
<dbReference type="AlphaFoldDB" id="A0A1U6I6V5"/>
<gene>
    <name evidence="1" type="ORF">SAMN06295987_104291</name>
</gene>
<protein>
    <submittedName>
        <fullName evidence="1">Uncharacterized protein</fullName>
    </submittedName>
</protein>
<keyword evidence="2" id="KW-1185">Reference proteome</keyword>
<evidence type="ECO:0000313" key="1">
    <source>
        <dbReference type="EMBL" id="SLK03745.1"/>
    </source>
</evidence>
<evidence type="ECO:0000313" key="2">
    <source>
        <dbReference type="Proteomes" id="UP000190989"/>
    </source>
</evidence>
<organism evidence="1 2">
    <name type="scientific">Novosphingobium mathurense</name>
    <dbReference type="NCBI Taxonomy" id="428990"/>
    <lineage>
        <taxon>Bacteria</taxon>
        <taxon>Pseudomonadati</taxon>
        <taxon>Pseudomonadota</taxon>
        <taxon>Alphaproteobacteria</taxon>
        <taxon>Sphingomonadales</taxon>
        <taxon>Sphingomonadaceae</taxon>
        <taxon>Novosphingobium</taxon>
    </lineage>
</organism>